<organism evidence="1 2">
    <name type="scientific">Desulfovibrio piger</name>
    <dbReference type="NCBI Taxonomy" id="901"/>
    <lineage>
        <taxon>Bacteria</taxon>
        <taxon>Pseudomonadati</taxon>
        <taxon>Thermodesulfobacteriota</taxon>
        <taxon>Desulfovibrionia</taxon>
        <taxon>Desulfovibrionales</taxon>
        <taxon>Desulfovibrionaceae</taxon>
        <taxon>Desulfovibrio</taxon>
    </lineage>
</organism>
<dbReference type="Proteomes" id="UP000522333">
    <property type="component" value="Unassembled WGS sequence"/>
</dbReference>
<dbReference type="CDD" id="cd09757">
    <property type="entry name" value="Cas8c_I-C"/>
    <property type="match status" value="1"/>
</dbReference>
<comment type="caution">
    <text evidence="1">The sequence shown here is derived from an EMBL/GenBank/DDBJ whole genome shotgun (WGS) entry which is preliminary data.</text>
</comment>
<reference evidence="1 2" key="1">
    <citation type="submission" date="2020-04" db="EMBL/GenBank/DDBJ databases">
        <authorList>
            <person name="Hitch T.C.A."/>
            <person name="Wylensek D."/>
            <person name="Clavel T."/>
        </authorList>
    </citation>
    <scope>NUCLEOTIDE SEQUENCE [LARGE SCALE GENOMIC DNA]</scope>
    <source>
        <strain evidence="1 2">PG-251-APC-1</strain>
    </source>
</reference>
<evidence type="ECO:0000313" key="1">
    <source>
        <dbReference type="EMBL" id="NME52039.1"/>
    </source>
</evidence>
<gene>
    <name evidence="1" type="primary">cas8c</name>
    <name evidence="1" type="ORF">HF854_05745</name>
</gene>
<accession>A0A848CGQ7</accession>
<dbReference type="NCBIfam" id="TIGR01863">
    <property type="entry name" value="cas_Csd1"/>
    <property type="match status" value="1"/>
</dbReference>
<dbReference type="AlphaFoldDB" id="A0A848CGQ7"/>
<protein>
    <submittedName>
        <fullName evidence="1">Type I-C CRISPR-associated protein Cas8c/Csd1</fullName>
    </submittedName>
</protein>
<dbReference type="EMBL" id="JABAFY010000015">
    <property type="protein sequence ID" value="NME52039.1"/>
    <property type="molecule type" value="Genomic_DNA"/>
</dbReference>
<name>A0A848CGQ7_9BACT</name>
<evidence type="ECO:0000313" key="2">
    <source>
        <dbReference type="Proteomes" id="UP000522333"/>
    </source>
</evidence>
<dbReference type="Pfam" id="PF09709">
    <property type="entry name" value="Cas_Csd1"/>
    <property type="match status" value="2"/>
</dbReference>
<dbReference type="RefSeq" id="WP_168935434.1">
    <property type="nucleotide sequence ID" value="NZ_JABAFY010000015.1"/>
</dbReference>
<proteinExistence type="predicted"/>
<dbReference type="InterPro" id="IPR010144">
    <property type="entry name" value="CRISPR-assoc_prot_Csd1-typ"/>
</dbReference>
<sequence length="717" mass="80399">MYLTELYRFYERMTQDPQSGMPPEGMSAEAIHFALVIGEDGSLKGVHDLRDSKGKPLRRFVPAAVSRSSNVAANFLWDKTSYVLGIDGRDDSCPSPEKRQAFLALHHERFDACPDRHAKALLAFLDHWRPEMLHSLPERQALLGSRLVFQLEGEDRFLHEEPAMDTGPATGSAEISFALVIAEDGSLRSVRDLRDSKGKPRKMSVPAARRQKKELLPNMLWDEAAYVLGVDGKDDTRPSPETAAAFHALHRKLLQDADDRHARALLAFLDRWQPEMLQSLPERQALLDSNLVFRLQGEEGFLHEHPALQRIWLDNLDGQECPQGQCLVTGREGPILKVHPVIKGVIGAQTSGARLISFTCNSFQSFGKEQSENAPVSPRAARGYTTALNYLLQKEHKQVVRLGEDSIVFWTDRACAEESLLGALFDGLDATEQTQDNALLHKVRSLLTAMACGRPVSEDDGIDTSVRFFVLGLAPNAARLGVRLWVTDTFGNLLQRFGRWYRDLAIERRYPGEEEHPALWQLLRDLAPLQKSENIPPLLGGQLLRSILLGRAWPQSMYTAALQRIHADKNVTYYRAALIKAHLCDTTAKGATMSLDKEEQNKGYRLGRLFAVLEKAQTDALGSVNASLRERYIGAASTRPCLVFPQLLKTAQFHISKSAKQHPGYDIRFSRLVSEIMDGMTVFPPVLSLEDQGRFMLGYYHQNNALYQKKTADDAEN</sequence>